<dbReference type="Proteomes" id="UP000276443">
    <property type="component" value="Unassembled WGS sequence"/>
</dbReference>
<dbReference type="PANTHER" id="PTHR35011">
    <property type="entry name" value="2,3-DIKETO-L-GULONATE TRAP TRANSPORTER SMALL PERMEASE PROTEIN YIAM"/>
    <property type="match status" value="1"/>
</dbReference>
<dbReference type="GO" id="GO:0005886">
    <property type="term" value="C:plasma membrane"/>
    <property type="evidence" value="ECO:0007669"/>
    <property type="project" value="UniProtKB-SubCell"/>
</dbReference>
<evidence type="ECO:0000256" key="3">
    <source>
        <dbReference type="ARBA" id="ARBA00022475"/>
    </source>
</evidence>
<evidence type="ECO:0000256" key="9">
    <source>
        <dbReference type="SAM" id="Phobius"/>
    </source>
</evidence>
<feature type="transmembrane region" description="Helical" evidence="9">
    <location>
        <begin position="20"/>
        <end position="39"/>
    </location>
</feature>
<comment type="subcellular location">
    <subcellularLocation>
        <location evidence="1">Cell inner membrane</location>
        <topology evidence="1">Multi-pass membrane protein</topology>
    </subcellularLocation>
</comment>
<name>A0A3N5BFI4_9BACI</name>
<evidence type="ECO:0000313" key="12">
    <source>
        <dbReference type="Proteomes" id="UP000276443"/>
    </source>
</evidence>
<accession>A0A3N5BFI4</accession>
<reference evidence="11 12" key="1">
    <citation type="submission" date="2018-11" db="EMBL/GenBank/DDBJ databases">
        <title>Genomic Encyclopedia of Type Strains, Phase IV (KMG-IV): sequencing the most valuable type-strain genomes for metagenomic binning, comparative biology and taxonomic classification.</title>
        <authorList>
            <person name="Goeker M."/>
        </authorList>
    </citation>
    <scope>NUCLEOTIDE SEQUENCE [LARGE SCALE GENOMIC DNA]</scope>
    <source>
        <strain evidence="11 12">DSM 18090</strain>
    </source>
</reference>
<comment type="similarity">
    <text evidence="8">Belongs to the TRAP transporter small permease family.</text>
</comment>
<evidence type="ECO:0000256" key="5">
    <source>
        <dbReference type="ARBA" id="ARBA00022692"/>
    </source>
</evidence>
<proteinExistence type="inferred from homology"/>
<dbReference type="InterPro" id="IPR007387">
    <property type="entry name" value="TRAP_DctQ"/>
</dbReference>
<feature type="transmembrane region" description="Helical" evidence="9">
    <location>
        <begin position="140"/>
        <end position="158"/>
    </location>
</feature>
<sequence length="195" mass="22215">MKNNGEKPFGKMLNKVDQAFLKIEEFILSSAVILIALMVCGNVISRELTGTSLLFHQEVAFFAIIVSTFMGISYAARKGRHISMSAIYDTVPWKMRKTMAIFIPLITSVSLFVLAYYSYFYVYDIFEIGTTSTNLQIPMYVMYAFVPLGFIMGGIQYLRNLIVNITNKEVYIGTDALDYNDVKPEDREVDDQMQL</sequence>
<evidence type="ECO:0000313" key="11">
    <source>
        <dbReference type="EMBL" id="RPF54040.1"/>
    </source>
</evidence>
<keyword evidence="4" id="KW-0997">Cell inner membrane</keyword>
<feature type="domain" description="Tripartite ATP-independent periplasmic transporters DctQ component" evidence="10">
    <location>
        <begin position="35"/>
        <end position="164"/>
    </location>
</feature>
<keyword evidence="5 9" id="KW-0812">Transmembrane</keyword>
<evidence type="ECO:0000259" key="10">
    <source>
        <dbReference type="Pfam" id="PF04290"/>
    </source>
</evidence>
<keyword evidence="6 9" id="KW-1133">Transmembrane helix</keyword>
<organism evidence="11 12">
    <name type="scientific">Aquisalibacillus elongatus</name>
    <dbReference type="NCBI Taxonomy" id="485577"/>
    <lineage>
        <taxon>Bacteria</taxon>
        <taxon>Bacillati</taxon>
        <taxon>Bacillota</taxon>
        <taxon>Bacilli</taxon>
        <taxon>Bacillales</taxon>
        <taxon>Bacillaceae</taxon>
        <taxon>Aquisalibacillus</taxon>
    </lineage>
</organism>
<protein>
    <submittedName>
        <fullName evidence="11">TRAP-type C4-dicarboxylate transport system permease small subunit</fullName>
    </submittedName>
</protein>
<evidence type="ECO:0000256" key="4">
    <source>
        <dbReference type="ARBA" id="ARBA00022519"/>
    </source>
</evidence>
<dbReference type="EMBL" id="RKRF01000008">
    <property type="protein sequence ID" value="RPF54040.1"/>
    <property type="molecule type" value="Genomic_DNA"/>
</dbReference>
<feature type="transmembrane region" description="Helical" evidence="9">
    <location>
        <begin position="98"/>
        <end position="120"/>
    </location>
</feature>
<dbReference type="Pfam" id="PF04290">
    <property type="entry name" value="DctQ"/>
    <property type="match status" value="1"/>
</dbReference>
<evidence type="ECO:0000256" key="7">
    <source>
        <dbReference type="ARBA" id="ARBA00023136"/>
    </source>
</evidence>
<feature type="transmembrane region" description="Helical" evidence="9">
    <location>
        <begin position="59"/>
        <end position="77"/>
    </location>
</feature>
<dbReference type="RefSeq" id="WP_245997994.1">
    <property type="nucleotide sequence ID" value="NZ_RKRF01000008.1"/>
</dbReference>
<dbReference type="InterPro" id="IPR055348">
    <property type="entry name" value="DctQ"/>
</dbReference>
<keyword evidence="2" id="KW-0813">Transport</keyword>
<dbReference type="AlphaFoldDB" id="A0A3N5BFI4"/>
<evidence type="ECO:0000256" key="6">
    <source>
        <dbReference type="ARBA" id="ARBA00022989"/>
    </source>
</evidence>
<gene>
    <name evidence="11" type="ORF">EDC24_1228</name>
</gene>
<dbReference type="PANTHER" id="PTHR35011:SF2">
    <property type="entry name" value="2,3-DIKETO-L-GULONATE TRAP TRANSPORTER SMALL PERMEASE PROTEIN YIAM"/>
    <property type="match status" value="1"/>
</dbReference>
<evidence type="ECO:0000256" key="8">
    <source>
        <dbReference type="ARBA" id="ARBA00038436"/>
    </source>
</evidence>
<keyword evidence="12" id="KW-1185">Reference proteome</keyword>
<keyword evidence="3" id="KW-1003">Cell membrane</keyword>
<dbReference type="GO" id="GO:0022857">
    <property type="term" value="F:transmembrane transporter activity"/>
    <property type="evidence" value="ECO:0007669"/>
    <property type="project" value="TreeGrafter"/>
</dbReference>
<comment type="caution">
    <text evidence="11">The sequence shown here is derived from an EMBL/GenBank/DDBJ whole genome shotgun (WGS) entry which is preliminary data.</text>
</comment>
<dbReference type="GO" id="GO:0015740">
    <property type="term" value="P:C4-dicarboxylate transport"/>
    <property type="evidence" value="ECO:0007669"/>
    <property type="project" value="TreeGrafter"/>
</dbReference>
<keyword evidence="7 9" id="KW-0472">Membrane</keyword>
<evidence type="ECO:0000256" key="1">
    <source>
        <dbReference type="ARBA" id="ARBA00004429"/>
    </source>
</evidence>
<evidence type="ECO:0000256" key="2">
    <source>
        <dbReference type="ARBA" id="ARBA00022448"/>
    </source>
</evidence>